<name>A0ABW1WQD9_9HYPH</name>
<dbReference type="InterPro" id="IPR035335">
    <property type="entry name" value="DUF5397"/>
</dbReference>
<organism evidence="1 2">
    <name type="scientific">Methylorubrum zatmanii</name>
    <dbReference type="NCBI Taxonomy" id="29429"/>
    <lineage>
        <taxon>Bacteria</taxon>
        <taxon>Pseudomonadati</taxon>
        <taxon>Pseudomonadota</taxon>
        <taxon>Alphaproteobacteria</taxon>
        <taxon>Hyphomicrobiales</taxon>
        <taxon>Methylobacteriaceae</taxon>
        <taxon>Methylorubrum</taxon>
    </lineage>
</organism>
<accession>A0ABW1WQD9</accession>
<proteinExistence type="predicted"/>
<keyword evidence="2" id="KW-1185">Reference proteome</keyword>
<dbReference type="RefSeq" id="WP_192284281.1">
    <property type="nucleotide sequence ID" value="NZ_JBHSTT010000027.1"/>
</dbReference>
<sequence length="70" mass="7884">MRDAKPAALPEPRTLIGSWRRFGAVGPVYEIVGLGAPRPQEALRMRVRVLETGEELDYPLADILDDPRER</sequence>
<gene>
    <name evidence="1" type="ORF">ACFQDP_08250</name>
</gene>
<protein>
    <submittedName>
        <fullName evidence="1">DUF5397 family protein</fullName>
    </submittedName>
</protein>
<evidence type="ECO:0000313" key="2">
    <source>
        <dbReference type="Proteomes" id="UP001596237"/>
    </source>
</evidence>
<dbReference type="Pfam" id="PF17375">
    <property type="entry name" value="DUF5397"/>
    <property type="match status" value="1"/>
</dbReference>
<dbReference type="EMBL" id="JBHSTT010000027">
    <property type="protein sequence ID" value="MFC6389330.1"/>
    <property type="molecule type" value="Genomic_DNA"/>
</dbReference>
<evidence type="ECO:0000313" key="1">
    <source>
        <dbReference type="EMBL" id="MFC6389330.1"/>
    </source>
</evidence>
<dbReference type="Proteomes" id="UP001596237">
    <property type="component" value="Unassembled WGS sequence"/>
</dbReference>
<comment type="caution">
    <text evidence="1">The sequence shown here is derived from an EMBL/GenBank/DDBJ whole genome shotgun (WGS) entry which is preliminary data.</text>
</comment>
<reference evidence="2" key="1">
    <citation type="journal article" date="2019" name="Int. J. Syst. Evol. Microbiol.">
        <title>The Global Catalogue of Microorganisms (GCM) 10K type strain sequencing project: providing services to taxonomists for standard genome sequencing and annotation.</title>
        <authorList>
            <consortium name="The Broad Institute Genomics Platform"/>
            <consortium name="The Broad Institute Genome Sequencing Center for Infectious Disease"/>
            <person name="Wu L."/>
            <person name="Ma J."/>
        </authorList>
    </citation>
    <scope>NUCLEOTIDE SEQUENCE [LARGE SCALE GENOMIC DNA]</scope>
    <source>
        <strain evidence="2">CCUG 36916</strain>
    </source>
</reference>